<protein>
    <submittedName>
        <fullName evidence="1">Uncharacterized protein</fullName>
    </submittedName>
</protein>
<reference evidence="1" key="1">
    <citation type="submission" date="2023-07" db="EMBL/GenBank/DDBJ databases">
        <title>draft genome sequence of fig (Ficus carica).</title>
        <authorList>
            <person name="Takahashi T."/>
            <person name="Nishimura K."/>
        </authorList>
    </citation>
    <scope>NUCLEOTIDE SEQUENCE</scope>
</reference>
<dbReference type="AlphaFoldDB" id="A0AA88D6M6"/>
<comment type="caution">
    <text evidence="1">The sequence shown here is derived from an EMBL/GenBank/DDBJ whole genome shotgun (WGS) entry which is preliminary data.</text>
</comment>
<dbReference type="EMBL" id="BTGU01000019">
    <property type="protein sequence ID" value="GMN44861.1"/>
    <property type="molecule type" value="Genomic_DNA"/>
</dbReference>
<proteinExistence type="predicted"/>
<gene>
    <name evidence="1" type="ORF">TIFTF001_014044</name>
</gene>
<organism evidence="1 2">
    <name type="scientific">Ficus carica</name>
    <name type="common">Common fig</name>
    <dbReference type="NCBI Taxonomy" id="3494"/>
    <lineage>
        <taxon>Eukaryota</taxon>
        <taxon>Viridiplantae</taxon>
        <taxon>Streptophyta</taxon>
        <taxon>Embryophyta</taxon>
        <taxon>Tracheophyta</taxon>
        <taxon>Spermatophyta</taxon>
        <taxon>Magnoliopsida</taxon>
        <taxon>eudicotyledons</taxon>
        <taxon>Gunneridae</taxon>
        <taxon>Pentapetalae</taxon>
        <taxon>rosids</taxon>
        <taxon>fabids</taxon>
        <taxon>Rosales</taxon>
        <taxon>Moraceae</taxon>
        <taxon>Ficeae</taxon>
        <taxon>Ficus</taxon>
    </lineage>
</organism>
<accession>A0AA88D6M6</accession>
<dbReference type="Proteomes" id="UP001187192">
    <property type="component" value="Unassembled WGS sequence"/>
</dbReference>
<evidence type="ECO:0000313" key="1">
    <source>
        <dbReference type="EMBL" id="GMN44861.1"/>
    </source>
</evidence>
<sequence length="306" mass="33375">MANSLFPRPNHISLHPKTCLCAHRRRKEEDDECEIGNSKKPLGFGSALPNLLPFLGRSPVRVSGQARGCFHEQGPPVGPPHGLSGGFRLRGQYLISESGGGLSGLMFSRQSQGLHILQEDTSFTRVAKMERSEFGIAIPANALLTSYESSGEKDFLNGVKELGIVDLFVKDCKELMLVEGLSGGLDLSGSAMCLETQDRDHSSFPHFMKSCRTTLETFKVSGQLLKWKVIPKVKLLHIPFNQHTRFDGHPQGVCTIKAWGATQEGGLEVCHTHESAVAILLCATGISRRNLFRECFSVTGAVGFGV</sequence>
<keyword evidence="2" id="KW-1185">Reference proteome</keyword>
<evidence type="ECO:0000313" key="2">
    <source>
        <dbReference type="Proteomes" id="UP001187192"/>
    </source>
</evidence>
<name>A0AA88D6M6_FICCA</name>